<sequence>MTISGKVARLMKERLLRRIVPDGQVQATSTPMLLHTCQQKDFLLEVSHLNLPIQNSGSFSSYLVKWTTSKFLLILSPGSQVLRRPIPPY</sequence>
<accession>A0A2G5EV22</accession>
<keyword evidence="2" id="KW-1185">Reference proteome</keyword>
<name>A0A2G5EV22_AQUCA</name>
<gene>
    <name evidence="1" type="ORF">AQUCO_00400454v1</name>
</gene>
<dbReference type="AlphaFoldDB" id="A0A2G5EV22"/>
<reference evidence="1 2" key="1">
    <citation type="submission" date="2017-09" db="EMBL/GenBank/DDBJ databases">
        <title>WGS assembly of Aquilegia coerulea Goldsmith.</title>
        <authorList>
            <person name="Hodges S."/>
            <person name="Kramer E."/>
            <person name="Nordborg M."/>
            <person name="Tomkins J."/>
            <person name="Borevitz J."/>
            <person name="Derieg N."/>
            <person name="Yan J."/>
            <person name="Mihaltcheva S."/>
            <person name="Hayes R.D."/>
            <person name="Rokhsar D."/>
        </authorList>
    </citation>
    <scope>NUCLEOTIDE SEQUENCE [LARGE SCALE GENOMIC DNA]</scope>
    <source>
        <strain evidence="2">cv. Goldsmith</strain>
    </source>
</reference>
<dbReference type="EMBL" id="KZ305021">
    <property type="protein sequence ID" value="PIA59574.1"/>
    <property type="molecule type" value="Genomic_DNA"/>
</dbReference>
<dbReference type="InParanoid" id="A0A2G5EV22"/>
<organism evidence="1 2">
    <name type="scientific">Aquilegia coerulea</name>
    <name type="common">Rocky mountain columbine</name>
    <dbReference type="NCBI Taxonomy" id="218851"/>
    <lineage>
        <taxon>Eukaryota</taxon>
        <taxon>Viridiplantae</taxon>
        <taxon>Streptophyta</taxon>
        <taxon>Embryophyta</taxon>
        <taxon>Tracheophyta</taxon>
        <taxon>Spermatophyta</taxon>
        <taxon>Magnoliopsida</taxon>
        <taxon>Ranunculales</taxon>
        <taxon>Ranunculaceae</taxon>
        <taxon>Thalictroideae</taxon>
        <taxon>Aquilegia</taxon>
    </lineage>
</organism>
<proteinExistence type="predicted"/>
<evidence type="ECO:0000313" key="1">
    <source>
        <dbReference type="EMBL" id="PIA59574.1"/>
    </source>
</evidence>
<evidence type="ECO:0000313" key="2">
    <source>
        <dbReference type="Proteomes" id="UP000230069"/>
    </source>
</evidence>
<dbReference type="Proteomes" id="UP000230069">
    <property type="component" value="Unassembled WGS sequence"/>
</dbReference>
<protein>
    <submittedName>
        <fullName evidence="1">Uncharacterized protein</fullName>
    </submittedName>
</protein>